<evidence type="ECO:0000256" key="9">
    <source>
        <dbReference type="ARBA" id="ARBA00023077"/>
    </source>
</evidence>
<name>A0A1I5QMR7_9BACT</name>
<evidence type="ECO:0000256" key="8">
    <source>
        <dbReference type="ARBA" id="ARBA00023065"/>
    </source>
</evidence>
<dbReference type="InterPro" id="IPR039426">
    <property type="entry name" value="TonB-dep_rcpt-like"/>
</dbReference>
<dbReference type="SUPFAM" id="SSF49464">
    <property type="entry name" value="Carboxypeptidase regulatory domain-like"/>
    <property type="match status" value="1"/>
</dbReference>
<evidence type="ECO:0000256" key="4">
    <source>
        <dbReference type="ARBA" id="ARBA00022496"/>
    </source>
</evidence>
<evidence type="ECO:0000256" key="11">
    <source>
        <dbReference type="ARBA" id="ARBA00023237"/>
    </source>
</evidence>
<comment type="similarity">
    <text evidence="12 13">Belongs to the TonB-dependent receptor family.</text>
</comment>
<keyword evidence="2 12" id="KW-0813">Transport</keyword>
<evidence type="ECO:0000259" key="16">
    <source>
        <dbReference type="Pfam" id="PF07715"/>
    </source>
</evidence>
<evidence type="ECO:0000313" key="18">
    <source>
        <dbReference type="Proteomes" id="UP000199306"/>
    </source>
</evidence>
<evidence type="ECO:0000256" key="10">
    <source>
        <dbReference type="ARBA" id="ARBA00023136"/>
    </source>
</evidence>
<dbReference type="PANTHER" id="PTHR32552">
    <property type="entry name" value="FERRICHROME IRON RECEPTOR-RELATED"/>
    <property type="match status" value="1"/>
</dbReference>
<keyword evidence="7" id="KW-0408">Iron</keyword>
<dbReference type="GO" id="GO:0009279">
    <property type="term" value="C:cell outer membrane"/>
    <property type="evidence" value="ECO:0007669"/>
    <property type="project" value="UniProtKB-SubCell"/>
</dbReference>
<keyword evidence="14" id="KW-1133">Transmembrane helix</keyword>
<evidence type="ECO:0000256" key="1">
    <source>
        <dbReference type="ARBA" id="ARBA00004571"/>
    </source>
</evidence>
<dbReference type="Pfam" id="PF07715">
    <property type="entry name" value="Plug"/>
    <property type="match status" value="1"/>
</dbReference>
<dbReference type="OrthoDB" id="9761152at2"/>
<evidence type="ECO:0000313" key="17">
    <source>
        <dbReference type="EMBL" id="SFP47512.1"/>
    </source>
</evidence>
<feature type="transmembrane region" description="Helical" evidence="14">
    <location>
        <begin position="16"/>
        <end position="35"/>
    </location>
</feature>
<dbReference type="EMBL" id="FOXH01000003">
    <property type="protein sequence ID" value="SFP47512.1"/>
    <property type="molecule type" value="Genomic_DNA"/>
</dbReference>
<dbReference type="Proteomes" id="UP000199306">
    <property type="component" value="Unassembled WGS sequence"/>
</dbReference>
<dbReference type="SUPFAM" id="SSF56935">
    <property type="entry name" value="Porins"/>
    <property type="match status" value="1"/>
</dbReference>
<dbReference type="RefSeq" id="WP_092014434.1">
    <property type="nucleotide sequence ID" value="NZ_FOXH01000003.1"/>
</dbReference>
<accession>A0A1I5QMR7</accession>
<feature type="domain" description="TonB-dependent receptor plug" evidence="16">
    <location>
        <begin position="133"/>
        <end position="240"/>
    </location>
</feature>
<keyword evidence="11 12" id="KW-0998">Cell outer membrane</keyword>
<dbReference type="InterPro" id="IPR000531">
    <property type="entry name" value="Beta-barrel_TonB"/>
</dbReference>
<dbReference type="Pfam" id="PF00593">
    <property type="entry name" value="TonB_dep_Rec_b-barrel"/>
    <property type="match status" value="1"/>
</dbReference>
<keyword evidence="3 12" id="KW-1134">Transmembrane beta strand</keyword>
<reference evidence="17 18" key="1">
    <citation type="submission" date="2016-10" db="EMBL/GenBank/DDBJ databases">
        <authorList>
            <person name="de Groot N.N."/>
        </authorList>
    </citation>
    <scope>NUCLEOTIDE SEQUENCE [LARGE SCALE GENOMIC DNA]</scope>
    <source>
        <strain evidence="18">E92,LMG 26720,CCM 7988</strain>
    </source>
</reference>
<comment type="subcellular location">
    <subcellularLocation>
        <location evidence="1 12">Cell outer membrane</location>
        <topology evidence="1 12">Multi-pass membrane protein</topology>
    </subcellularLocation>
</comment>
<evidence type="ECO:0000256" key="6">
    <source>
        <dbReference type="ARBA" id="ARBA00022729"/>
    </source>
</evidence>
<keyword evidence="18" id="KW-1185">Reference proteome</keyword>
<dbReference type="InterPro" id="IPR037066">
    <property type="entry name" value="Plug_dom_sf"/>
</dbReference>
<dbReference type="Gene3D" id="2.40.170.20">
    <property type="entry name" value="TonB-dependent receptor, beta-barrel domain"/>
    <property type="match status" value="1"/>
</dbReference>
<evidence type="ECO:0000256" key="2">
    <source>
        <dbReference type="ARBA" id="ARBA00022448"/>
    </source>
</evidence>
<feature type="domain" description="TonB-dependent receptor-like beta-barrel" evidence="15">
    <location>
        <begin position="325"/>
        <end position="764"/>
    </location>
</feature>
<keyword evidence="5 12" id="KW-0812">Transmembrane</keyword>
<evidence type="ECO:0000256" key="7">
    <source>
        <dbReference type="ARBA" id="ARBA00023004"/>
    </source>
</evidence>
<dbReference type="Gene3D" id="2.60.40.1120">
    <property type="entry name" value="Carboxypeptidase-like, regulatory domain"/>
    <property type="match status" value="1"/>
</dbReference>
<keyword evidence="4" id="KW-0410">Iron transport</keyword>
<dbReference type="AlphaFoldDB" id="A0A1I5QMR7"/>
<protein>
    <submittedName>
        <fullName evidence="17">Iron complex outermembrane recepter protein</fullName>
    </submittedName>
</protein>
<proteinExistence type="inferred from homology"/>
<dbReference type="PANTHER" id="PTHR32552:SF68">
    <property type="entry name" value="FERRICHROME OUTER MEMBRANE TRANSPORTER_PHAGE RECEPTOR"/>
    <property type="match status" value="1"/>
</dbReference>
<evidence type="ECO:0000256" key="5">
    <source>
        <dbReference type="ARBA" id="ARBA00022692"/>
    </source>
</evidence>
<dbReference type="Pfam" id="PF13715">
    <property type="entry name" value="CarbopepD_reg_2"/>
    <property type="match status" value="1"/>
</dbReference>
<dbReference type="InterPro" id="IPR012910">
    <property type="entry name" value="Plug_dom"/>
</dbReference>
<organism evidence="17 18">
    <name type="scientific">Pseudarcicella hirudinis</name>
    <dbReference type="NCBI Taxonomy" id="1079859"/>
    <lineage>
        <taxon>Bacteria</taxon>
        <taxon>Pseudomonadati</taxon>
        <taxon>Bacteroidota</taxon>
        <taxon>Cytophagia</taxon>
        <taxon>Cytophagales</taxon>
        <taxon>Flectobacillaceae</taxon>
        <taxon>Pseudarcicella</taxon>
    </lineage>
</organism>
<evidence type="ECO:0000256" key="12">
    <source>
        <dbReference type="PROSITE-ProRule" id="PRU01360"/>
    </source>
</evidence>
<dbReference type="GO" id="GO:0015344">
    <property type="term" value="F:siderophore uptake transmembrane transporter activity"/>
    <property type="evidence" value="ECO:0007669"/>
    <property type="project" value="TreeGrafter"/>
</dbReference>
<sequence>MENFTTNFLSLRNPIFGIRTFFCLISLFFLSFSGYSQFQITGKITDAEDGKPLPGATVVLENSLRGTVGNTHGEFVLKGLKKGNYSIKITFLGFEKFQKNIDLNQDVRLEVVLKRSTFVADEVVVNATRANEKSGMAYSNVSREDLQKQNVGQDIPQLLNFATSLVTTSDAGAGVGYTGIRIRGTDATRINVTVNGIPMNDSESQGLYWVNMPDIASSTSSVQIQRGVGTSTNGAGAFGGSVNLQTNDLKKEAYAQINSSIGSFKTIKNTVSVGSGLINDKFTFDARLSKITSDGYVDRASSDLKSFYLSGAYFGKKSFVRLNVFSGTEKTYQSWNGVPEYLLATDRTYNSFTYSNQTDNYQQDHYQLLTSHTLSPNLTFNVNLHYTKGKGYYEEYKENQKFSGYGLPDIQIKDSTIKSTDLIRRKWLDNDFYGTTFSLDYQSFRKLSATIGGGWNKYNGNHYGEIIWAKYASASNIGYRWYESNSKKTDFNIYAKINYQLAEVLNAFVDLQGRFIAYDMKGTAKDRQDITQSSEYQFFNPKFGLTLDLDAFSHVYASYSIGNKEPSRQDFIDNTPKRPLAEKLGDVELGYKLQRGKFAFGLNGYYMDYTNQLVLTGKVNDVGEAIRLNVPESYRLGIEVEAGAQLTSTLKINANATFSKNKIKNFTETLPNYDDGGVEKENKYAETDISFSPNVILGSQILYTPLKGLEFGLLSKYVGKQYLDNTTNESRKLNSYFTNDIRAIYSLKGKALKNVTLTALVNNVFNTLYESNGYSYSYIYEGKVATENFYFPQAGTNVLFGISLKF</sequence>
<keyword evidence="9 13" id="KW-0798">TonB box</keyword>
<dbReference type="Gene3D" id="2.170.130.10">
    <property type="entry name" value="TonB-dependent receptor, plug domain"/>
    <property type="match status" value="1"/>
</dbReference>
<dbReference type="InterPro" id="IPR036942">
    <property type="entry name" value="Beta-barrel_TonB_sf"/>
</dbReference>
<dbReference type="PROSITE" id="PS52016">
    <property type="entry name" value="TONB_DEPENDENT_REC_3"/>
    <property type="match status" value="1"/>
</dbReference>
<keyword evidence="8" id="KW-0406">Ion transport</keyword>
<keyword evidence="6" id="KW-0732">Signal</keyword>
<dbReference type="InterPro" id="IPR008969">
    <property type="entry name" value="CarboxyPept-like_regulatory"/>
</dbReference>
<evidence type="ECO:0000256" key="13">
    <source>
        <dbReference type="RuleBase" id="RU003357"/>
    </source>
</evidence>
<evidence type="ECO:0000256" key="14">
    <source>
        <dbReference type="SAM" id="Phobius"/>
    </source>
</evidence>
<evidence type="ECO:0000259" key="15">
    <source>
        <dbReference type="Pfam" id="PF00593"/>
    </source>
</evidence>
<evidence type="ECO:0000256" key="3">
    <source>
        <dbReference type="ARBA" id="ARBA00022452"/>
    </source>
</evidence>
<keyword evidence="10 12" id="KW-0472">Membrane</keyword>
<dbReference type="STRING" id="1079859.SAMN04515674_103279"/>
<gene>
    <name evidence="17" type="ORF">SAMN04515674_103279</name>
</gene>